<dbReference type="AlphaFoldDB" id="A0A1Q9DD76"/>
<sequence>MLFQTANGPLTDSAVPKMYCEAVPKMPDCFELQSSMPAFDPVGSRKTLLAPTVKVICAYGHVHDQNCDVRDENGLCIEILSGGGGGCCGAEVNQAGFSVVHLDDSGGVASVDVESPKVLVPLHSCIW</sequence>
<comment type="caution">
    <text evidence="1">The sequence shown here is derived from an EMBL/GenBank/DDBJ whole genome shotgun (WGS) entry which is preliminary data.</text>
</comment>
<accession>A0A1Q9DD76</accession>
<organism evidence="1 2">
    <name type="scientific">Symbiodinium microadriaticum</name>
    <name type="common">Dinoflagellate</name>
    <name type="synonym">Zooxanthella microadriatica</name>
    <dbReference type="NCBI Taxonomy" id="2951"/>
    <lineage>
        <taxon>Eukaryota</taxon>
        <taxon>Sar</taxon>
        <taxon>Alveolata</taxon>
        <taxon>Dinophyceae</taxon>
        <taxon>Suessiales</taxon>
        <taxon>Symbiodiniaceae</taxon>
        <taxon>Symbiodinium</taxon>
    </lineage>
</organism>
<proteinExistence type="predicted"/>
<evidence type="ECO:0000313" key="2">
    <source>
        <dbReference type="Proteomes" id="UP000186817"/>
    </source>
</evidence>
<reference evidence="1 2" key="1">
    <citation type="submission" date="2016-02" db="EMBL/GenBank/DDBJ databases">
        <title>Genome analysis of coral dinoflagellate symbionts highlights evolutionary adaptations to a symbiotic lifestyle.</title>
        <authorList>
            <person name="Aranda M."/>
            <person name="Li Y."/>
            <person name="Liew Y.J."/>
            <person name="Baumgarten S."/>
            <person name="Simakov O."/>
            <person name="Wilson M."/>
            <person name="Piel J."/>
            <person name="Ashoor H."/>
            <person name="Bougouffa S."/>
            <person name="Bajic V.B."/>
            <person name="Ryu T."/>
            <person name="Ravasi T."/>
            <person name="Bayer T."/>
            <person name="Micklem G."/>
            <person name="Kim H."/>
            <person name="Bhak J."/>
            <person name="Lajeunesse T.C."/>
            <person name="Voolstra C.R."/>
        </authorList>
    </citation>
    <scope>NUCLEOTIDE SEQUENCE [LARGE SCALE GENOMIC DNA]</scope>
    <source>
        <strain evidence="1 2">CCMP2467</strain>
    </source>
</reference>
<protein>
    <submittedName>
        <fullName evidence="1">Uncharacterized protein</fullName>
    </submittedName>
</protein>
<dbReference type="EMBL" id="LSRX01000594">
    <property type="protein sequence ID" value="OLP93131.1"/>
    <property type="molecule type" value="Genomic_DNA"/>
</dbReference>
<evidence type="ECO:0000313" key="1">
    <source>
        <dbReference type="EMBL" id="OLP93131.1"/>
    </source>
</evidence>
<name>A0A1Q9DD76_SYMMI</name>
<dbReference type="Proteomes" id="UP000186817">
    <property type="component" value="Unassembled WGS sequence"/>
</dbReference>
<gene>
    <name evidence="1" type="ORF">AK812_SmicGene25001</name>
</gene>
<keyword evidence="2" id="KW-1185">Reference proteome</keyword>
<dbReference type="OrthoDB" id="10274443at2759"/>